<dbReference type="AlphaFoldDB" id="A0A1M6BWI3"/>
<dbReference type="GO" id="GO:0005886">
    <property type="term" value="C:plasma membrane"/>
    <property type="evidence" value="ECO:0007669"/>
    <property type="project" value="UniProtKB-SubCell"/>
</dbReference>
<name>A0A1M6BWI3_MALRU</name>
<reference evidence="9 10" key="1">
    <citation type="submission" date="2016-11" db="EMBL/GenBank/DDBJ databases">
        <authorList>
            <person name="Jaros S."/>
            <person name="Januszkiewicz K."/>
            <person name="Wedrychowicz H."/>
        </authorList>
    </citation>
    <scope>NUCLEOTIDE SEQUENCE [LARGE SCALE GENOMIC DNA]</scope>
    <source>
        <strain evidence="9 10">DSM 5091</strain>
    </source>
</reference>
<dbReference type="OrthoDB" id="9805563at2"/>
<evidence type="ECO:0000256" key="2">
    <source>
        <dbReference type="ARBA" id="ARBA00010145"/>
    </source>
</evidence>
<feature type="transmembrane region" description="Helical" evidence="8">
    <location>
        <begin position="228"/>
        <end position="251"/>
    </location>
</feature>
<protein>
    <recommendedName>
        <fullName evidence="11">AEC family transporter</fullName>
    </recommendedName>
</protein>
<feature type="transmembrane region" description="Helical" evidence="8">
    <location>
        <begin position="7"/>
        <end position="29"/>
    </location>
</feature>
<dbReference type="PANTHER" id="PTHR36838">
    <property type="entry name" value="AUXIN EFFLUX CARRIER FAMILY PROTEIN"/>
    <property type="match status" value="1"/>
</dbReference>
<keyword evidence="5 8" id="KW-0812">Transmembrane</keyword>
<evidence type="ECO:0000256" key="6">
    <source>
        <dbReference type="ARBA" id="ARBA00022989"/>
    </source>
</evidence>
<dbReference type="Proteomes" id="UP000184171">
    <property type="component" value="Unassembled WGS sequence"/>
</dbReference>
<evidence type="ECO:0000256" key="1">
    <source>
        <dbReference type="ARBA" id="ARBA00004651"/>
    </source>
</evidence>
<evidence type="ECO:0000256" key="5">
    <source>
        <dbReference type="ARBA" id="ARBA00022692"/>
    </source>
</evidence>
<organism evidence="9 10">
    <name type="scientific">Malonomonas rubra DSM 5091</name>
    <dbReference type="NCBI Taxonomy" id="1122189"/>
    <lineage>
        <taxon>Bacteria</taxon>
        <taxon>Pseudomonadati</taxon>
        <taxon>Thermodesulfobacteriota</taxon>
        <taxon>Desulfuromonadia</taxon>
        <taxon>Desulfuromonadales</taxon>
        <taxon>Geopsychrobacteraceae</taxon>
        <taxon>Malonomonas</taxon>
    </lineage>
</organism>
<keyword evidence="3" id="KW-0813">Transport</keyword>
<feature type="transmembrane region" description="Helical" evidence="8">
    <location>
        <begin position="131"/>
        <end position="151"/>
    </location>
</feature>
<dbReference type="GO" id="GO:0055085">
    <property type="term" value="P:transmembrane transport"/>
    <property type="evidence" value="ECO:0007669"/>
    <property type="project" value="InterPro"/>
</dbReference>
<feature type="transmembrane region" description="Helical" evidence="8">
    <location>
        <begin position="68"/>
        <end position="87"/>
    </location>
</feature>
<keyword evidence="10" id="KW-1185">Reference proteome</keyword>
<evidence type="ECO:0000256" key="4">
    <source>
        <dbReference type="ARBA" id="ARBA00022475"/>
    </source>
</evidence>
<evidence type="ECO:0000313" key="9">
    <source>
        <dbReference type="EMBL" id="SHI53109.1"/>
    </source>
</evidence>
<evidence type="ECO:0000256" key="7">
    <source>
        <dbReference type="ARBA" id="ARBA00023136"/>
    </source>
</evidence>
<dbReference type="Gene3D" id="1.20.1530.20">
    <property type="match status" value="1"/>
</dbReference>
<sequence length="313" mass="33606">MTLFIDTLIIVLPVFLVIGLGQLLFQLSLFDNHFVQQTNKLVYVVFLPLLLFHKIGKADFASYFNAELVIGSSLVIAIGFLLTYSYSGLRHYLPAVRGSFCQGAFRGNLAYVGLAICMNAYGDDGLTRAGILMGFLVPVLNFFAILALLLPHRGSTAEKQPNWLTQIALNPLIIASFLGVIWSYWHLPVPIVIDRALNITTGLTLPLALLAIGGAFSMERLKGDLRVAGLATIVKLALLPLVAALLLSFLNVTGTDFGVGILMAGTPAATATYIMAAQMKGDAELAGSIVMLSTLSSAVSYTIILLILQTIAM</sequence>
<accession>A0A1M6BWI3</accession>
<evidence type="ECO:0000256" key="8">
    <source>
        <dbReference type="SAM" id="Phobius"/>
    </source>
</evidence>
<dbReference type="Pfam" id="PF03547">
    <property type="entry name" value="Mem_trans"/>
    <property type="match status" value="2"/>
</dbReference>
<feature type="transmembrane region" description="Helical" evidence="8">
    <location>
        <begin position="289"/>
        <end position="312"/>
    </location>
</feature>
<proteinExistence type="inferred from homology"/>
<feature type="transmembrane region" description="Helical" evidence="8">
    <location>
        <begin position="41"/>
        <end position="56"/>
    </location>
</feature>
<evidence type="ECO:0000256" key="3">
    <source>
        <dbReference type="ARBA" id="ARBA00022448"/>
    </source>
</evidence>
<dbReference type="PANTHER" id="PTHR36838:SF4">
    <property type="entry name" value="AUXIN EFFLUX CARRIER FAMILY PROTEIN"/>
    <property type="match status" value="1"/>
</dbReference>
<dbReference type="STRING" id="1122189.SAMN02745165_00325"/>
<feature type="transmembrane region" description="Helical" evidence="8">
    <location>
        <begin position="257"/>
        <end position="277"/>
    </location>
</feature>
<comment type="subcellular location">
    <subcellularLocation>
        <location evidence="1">Cell membrane</location>
        <topology evidence="1">Multi-pass membrane protein</topology>
    </subcellularLocation>
</comment>
<feature type="transmembrane region" description="Helical" evidence="8">
    <location>
        <begin position="163"/>
        <end position="185"/>
    </location>
</feature>
<keyword evidence="6 8" id="KW-1133">Transmembrane helix</keyword>
<keyword evidence="4" id="KW-1003">Cell membrane</keyword>
<comment type="similarity">
    <text evidence="2">Belongs to the auxin efflux carrier (TC 2.A.69) family.</text>
</comment>
<keyword evidence="7 8" id="KW-0472">Membrane</keyword>
<dbReference type="InterPro" id="IPR038770">
    <property type="entry name" value="Na+/solute_symporter_sf"/>
</dbReference>
<dbReference type="RefSeq" id="WP_072904998.1">
    <property type="nucleotide sequence ID" value="NZ_FQZT01000001.1"/>
</dbReference>
<dbReference type="EMBL" id="FQZT01000001">
    <property type="protein sequence ID" value="SHI53109.1"/>
    <property type="molecule type" value="Genomic_DNA"/>
</dbReference>
<gene>
    <name evidence="9" type="ORF">SAMN02745165_00325</name>
</gene>
<evidence type="ECO:0008006" key="11">
    <source>
        <dbReference type="Google" id="ProtNLM"/>
    </source>
</evidence>
<feature type="transmembrane region" description="Helical" evidence="8">
    <location>
        <begin position="197"/>
        <end position="216"/>
    </location>
</feature>
<dbReference type="InterPro" id="IPR004776">
    <property type="entry name" value="Mem_transp_PIN-like"/>
</dbReference>
<evidence type="ECO:0000313" key="10">
    <source>
        <dbReference type="Proteomes" id="UP000184171"/>
    </source>
</evidence>